<comment type="subcellular location">
    <subcellularLocation>
        <location evidence="1">Cell membrane</location>
        <topology evidence="1">Multi-pass membrane protein</topology>
    </subcellularLocation>
</comment>
<dbReference type="InterPro" id="IPR003593">
    <property type="entry name" value="AAA+_ATPase"/>
</dbReference>
<dbReference type="SUPFAM" id="SSF90123">
    <property type="entry name" value="ABC transporter transmembrane region"/>
    <property type="match status" value="1"/>
</dbReference>
<dbReference type="SMART" id="SM00382">
    <property type="entry name" value="AAA"/>
    <property type="match status" value="1"/>
</dbReference>
<evidence type="ECO:0000259" key="10">
    <source>
        <dbReference type="PROSITE" id="PS50929"/>
    </source>
</evidence>
<dbReference type="PROSITE" id="PS50929">
    <property type="entry name" value="ABC_TM1F"/>
    <property type="match status" value="1"/>
</dbReference>
<dbReference type="PROSITE" id="PS00211">
    <property type="entry name" value="ABC_TRANSPORTER_1"/>
    <property type="match status" value="1"/>
</dbReference>
<evidence type="ECO:0000256" key="6">
    <source>
        <dbReference type="ARBA" id="ARBA00022989"/>
    </source>
</evidence>
<dbReference type="InterPro" id="IPR011527">
    <property type="entry name" value="ABC1_TM_dom"/>
</dbReference>
<dbReference type="SUPFAM" id="SSF52540">
    <property type="entry name" value="P-loop containing nucleoside triphosphate hydrolases"/>
    <property type="match status" value="1"/>
</dbReference>
<dbReference type="Gene3D" id="1.20.1560.10">
    <property type="entry name" value="ABC transporter type 1, transmembrane domain"/>
    <property type="match status" value="1"/>
</dbReference>
<feature type="transmembrane region" description="Helical" evidence="8">
    <location>
        <begin position="180"/>
        <end position="198"/>
    </location>
</feature>
<evidence type="ECO:0000259" key="9">
    <source>
        <dbReference type="PROSITE" id="PS50893"/>
    </source>
</evidence>
<dbReference type="GO" id="GO:0016887">
    <property type="term" value="F:ATP hydrolysis activity"/>
    <property type="evidence" value="ECO:0007669"/>
    <property type="project" value="InterPro"/>
</dbReference>
<keyword evidence="4" id="KW-0547">Nucleotide-binding</keyword>
<evidence type="ECO:0000256" key="5">
    <source>
        <dbReference type="ARBA" id="ARBA00022840"/>
    </source>
</evidence>
<evidence type="ECO:0000256" key="8">
    <source>
        <dbReference type="SAM" id="Phobius"/>
    </source>
</evidence>
<dbReference type="Gene3D" id="3.40.50.300">
    <property type="entry name" value="P-loop containing nucleotide triphosphate hydrolases"/>
    <property type="match status" value="1"/>
</dbReference>
<dbReference type="GO" id="GO:0005886">
    <property type="term" value="C:plasma membrane"/>
    <property type="evidence" value="ECO:0007669"/>
    <property type="project" value="UniProtKB-SubCell"/>
</dbReference>
<dbReference type="InterPro" id="IPR017871">
    <property type="entry name" value="ABC_transporter-like_CS"/>
</dbReference>
<name>A0A3L9M433_9FLAO</name>
<dbReference type="PANTHER" id="PTHR43394:SF1">
    <property type="entry name" value="ATP-BINDING CASSETTE SUB-FAMILY B MEMBER 10, MITOCHONDRIAL"/>
    <property type="match status" value="1"/>
</dbReference>
<keyword evidence="5 11" id="KW-0067">ATP-binding</keyword>
<comment type="caution">
    <text evidence="11">The sequence shown here is derived from an EMBL/GenBank/DDBJ whole genome shotgun (WGS) entry which is preliminary data.</text>
</comment>
<dbReference type="PANTHER" id="PTHR43394">
    <property type="entry name" value="ATP-DEPENDENT PERMEASE MDL1, MITOCHONDRIAL"/>
    <property type="match status" value="1"/>
</dbReference>
<evidence type="ECO:0000256" key="7">
    <source>
        <dbReference type="ARBA" id="ARBA00023136"/>
    </source>
</evidence>
<dbReference type="FunFam" id="3.40.50.300:FF:000287">
    <property type="entry name" value="Multidrug ABC transporter ATP-binding protein"/>
    <property type="match status" value="1"/>
</dbReference>
<organism evidence="11 12">
    <name type="scientific">Faecalibacter macacae</name>
    <dbReference type="NCBI Taxonomy" id="1859289"/>
    <lineage>
        <taxon>Bacteria</taxon>
        <taxon>Pseudomonadati</taxon>
        <taxon>Bacteroidota</taxon>
        <taxon>Flavobacteriia</taxon>
        <taxon>Flavobacteriales</taxon>
        <taxon>Weeksellaceae</taxon>
        <taxon>Faecalibacter</taxon>
    </lineage>
</organism>
<evidence type="ECO:0000256" key="4">
    <source>
        <dbReference type="ARBA" id="ARBA00022741"/>
    </source>
</evidence>
<evidence type="ECO:0000313" key="12">
    <source>
        <dbReference type="Proteomes" id="UP000275348"/>
    </source>
</evidence>
<feature type="transmembrane region" description="Helical" evidence="8">
    <location>
        <begin position="81"/>
        <end position="106"/>
    </location>
</feature>
<sequence length="598" mass="67003">MCNIQKNYLEMSSNKTGQSFDFTGLKRVIALGLSQSKGLFLTVIFIAVFSACFSVYRPYLTGDVIDNYILNKDLLGLKSEIIKLIIILVFEGILAFFTVYLANVVAQRVIRELRVRLYNHLIKFKLGYFDKTPNGVLVTRSVSDVETIAEVFNDGILVLLGDALKIIFIVAMMYYMNWVLATIVIVILPLMMIITRYFQKALKDVYQDERTLVAKLNTFVQERLTGMNIIQVFNRQQAEYDKFVSINNDLKKNYLKTVLYFSLLFPVVDIVSALATGSLIWFGGLRTAVAGDVTVGNLIAFTQFITMLTTPMRAIAERFNSIQRGLVGADRVFNILDADETLPDNGTKKLEKVKGQIDFENVVFSYVPNNPVLKGINFSTKPGETIAIVGSTGAGKSTIINLLSRFYDIDSGLIKIDGVDIYEMDLVSLRKHVAVVLQDVFLFNTTIFDNIVLGNKEITLDQVKAAAKVIGIHDFIESLPKGYYAEVSERGSTLSVGQRQLISFLRAYIYNPEILVLDEATSSIDSNSEEMIQRATEKLTEGRTSIIIAHRLATIQNADQIIVMDNGMIVEKGTHESLLAAKGYYSNLYEVQFSKINN</sequence>
<dbReference type="Pfam" id="PF00005">
    <property type="entry name" value="ABC_tran"/>
    <property type="match status" value="1"/>
</dbReference>
<dbReference type="CDD" id="cd18544">
    <property type="entry name" value="ABC_6TM_TmrA_like"/>
    <property type="match status" value="1"/>
</dbReference>
<feature type="domain" description="ABC transporter" evidence="9">
    <location>
        <begin position="357"/>
        <end position="591"/>
    </location>
</feature>
<dbReference type="Proteomes" id="UP000275348">
    <property type="component" value="Unassembled WGS sequence"/>
</dbReference>
<keyword evidence="3 8" id="KW-0812">Transmembrane</keyword>
<evidence type="ECO:0000313" key="11">
    <source>
        <dbReference type="EMBL" id="RLZ07531.1"/>
    </source>
</evidence>
<reference evidence="11 12" key="1">
    <citation type="submission" date="2018-10" db="EMBL/GenBank/DDBJ databases">
        <authorList>
            <person name="Chen X."/>
        </authorList>
    </citation>
    <scope>NUCLEOTIDE SEQUENCE [LARGE SCALE GENOMIC DNA]</scope>
    <source>
        <strain evidence="11 12">YIM 102668</strain>
    </source>
</reference>
<dbReference type="InterPro" id="IPR039421">
    <property type="entry name" value="Type_1_exporter"/>
</dbReference>
<feature type="transmembrane region" description="Helical" evidence="8">
    <location>
        <begin position="295"/>
        <end position="316"/>
    </location>
</feature>
<protein>
    <submittedName>
        <fullName evidence="11">ABC transporter ATP-binding protein</fullName>
    </submittedName>
</protein>
<keyword evidence="12" id="KW-1185">Reference proteome</keyword>
<feature type="domain" description="ABC transmembrane type-1" evidence="10">
    <location>
        <begin position="41"/>
        <end position="324"/>
    </location>
</feature>
<evidence type="ECO:0000256" key="3">
    <source>
        <dbReference type="ARBA" id="ARBA00022692"/>
    </source>
</evidence>
<feature type="transmembrane region" description="Helical" evidence="8">
    <location>
        <begin position="38"/>
        <end position="56"/>
    </location>
</feature>
<dbReference type="InterPro" id="IPR003439">
    <property type="entry name" value="ABC_transporter-like_ATP-bd"/>
</dbReference>
<dbReference type="AlphaFoldDB" id="A0A3L9M433"/>
<keyword evidence="2" id="KW-0813">Transport</keyword>
<dbReference type="GO" id="GO:0005524">
    <property type="term" value="F:ATP binding"/>
    <property type="evidence" value="ECO:0007669"/>
    <property type="project" value="UniProtKB-KW"/>
</dbReference>
<dbReference type="EMBL" id="RDOJ01000017">
    <property type="protein sequence ID" value="RLZ07531.1"/>
    <property type="molecule type" value="Genomic_DNA"/>
</dbReference>
<accession>A0A3L9M433</accession>
<dbReference type="InterPro" id="IPR027417">
    <property type="entry name" value="P-loop_NTPase"/>
</dbReference>
<dbReference type="PROSITE" id="PS50893">
    <property type="entry name" value="ABC_TRANSPORTER_2"/>
    <property type="match status" value="1"/>
</dbReference>
<evidence type="ECO:0000256" key="2">
    <source>
        <dbReference type="ARBA" id="ARBA00022448"/>
    </source>
</evidence>
<proteinExistence type="predicted"/>
<evidence type="ECO:0000256" key="1">
    <source>
        <dbReference type="ARBA" id="ARBA00004651"/>
    </source>
</evidence>
<dbReference type="Pfam" id="PF00664">
    <property type="entry name" value="ABC_membrane"/>
    <property type="match status" value="1"/>
</dbReference>
<feature type="transmembrane region" description="Helical" evidence="8">
    <location>
        <begin position="258"/>
        <end position="283"/>
    </location>
</feature>
<dbReference type="OrthoDB" id="9780296at2"/>
<keyword evidence="6 8" id="KW-1133">Transmembrane helix</keyword>
<gene>
    <name evidence="11" type="ORF">EAH69_11205</name>
</gene>
<dbReference type="InterPro" id="IPR036640">
    <property type="entry name" value="ABC1_TM_sf"/>
</dbReference>
<dbReference type="GO" id="GO:0015421">
    <property type="term" value="F:ABC-type oligopeptide transporter activity"/>
    <property type="evidence" value="ECO:0007669"/>
    <property type="project" value="TreeGrafter"/>
</dbReference>
<keyword evidence="7 8" id="KW-0472">Membrane</keyword>
<dbReference type="CDD" id="cd03254">
    <property type="entry name" value="ABCC_Glucan_exporter_like"/>
    <property type="match status" value="1"/>
</dbReference>